<dbReference type="Pfam" id="PF00881">
    <property type="entry name" value="Nitroreductase"/>
    <property type="match status" value="1"/>
</dbReference>
<evidence type="ECO:0000313" key="7">
    <source>
        <dbReference type="EMBL" id="NME28873.1"/>
    </source>
</evidence>
<sequence length="176" mass="19401">MNEIIKAMLERRSIRTYEDKPVPEELIHEIVEAGLYAASSMGRQNTKIIVITNDELRHDLSEINNQIGGWPAGNDPFYGAPVVILVLGKTGEGKEKYDGSLVMGNMMLAAYSLGLGSCWIHRAKEEMDTPLGKKILDQVGLSSDEWEGIGHCIIGYPAGALPKAAPRKADRVYYLK</sequence>
<gene>
    <name evidence="7" type="ORF">HF872_09610</name>
</gene>
<dbReference type="CDD" id="cd02136">
    <property type="entry name" value="PnbA_NfnB-like"/>
    <property type="match status" value="1"/>
</dbReference>
<proteinExistence type="inferred from homology"/>
<evidence type="ECO:0000256" key="3">
    <source>
        <dbReference type="ARBA" id="ARBA00022630"/>
    </source>
</evidence>
<evidence type="ECO:0000256" key="1">
    <source>
        <dbReference type="ARBA" id="ARBA00001917"/>
    </source>
</evidence>
<dbReference type="PANTHER" id="PTHR43673:SF2">
    <property type="entry name" value="NITROREDUCTASE"/>
    <property type="match status" value="1"/>
</dbReference>
<evidence type="ECO:0000256" key="4">
    <source>
        <dbReference type="ARBA" id="ARBA00022643"/>
    </source>
</evidence>
<dbReference type="Proteomes" id="UP000591071">
    <property type="component" value="Unassembled WGS sequence"/>
</dbReference>
<dbReference type="InterPro" id="IPR000415">
    <property type="entry name" value="Nitroreductase-like"/>
</dbReference>
<dbReference type="RefSeq" id="WP_150824185.1">
    <property type="nucleotide sequence ID" value="NZ_JABAFG010000015.1"/>
</dbReference>
<feature type="domain" description="Nitroreductase" evidence="6">
    <location>
        <begin position="10"/>
        <end position="156"/>
    </location>
</feature>
<name>A0A848C2V2_9FIRM</name>
<evidence type="ECO:0000256" key="2">
    <source>
        <dbReference type="ARBA" id="ARBA00007118"/>
    </source>
</evidence>
<dbReference type="EMBL" id="JABAFG010000015">
    <property type="protein sequence ID" value="NME28873.1"/>
    <property type="molecule type" value="Genomic_DNA"/>
</dbReference>
<evidence type="ECO:0000259" key="6">
    <source>
        <dbReference type="Pfam" id="PF00881"/>
    </source>
</evidence>
<dbReference type="GO" id="GO:0016491">
    <property type="term" value="F:oxidoreductase activity"/>
    <property type="evidence" value="ECO:0007669"/>
    <property type="project" value="UniProtKB-KW"/>
</dbReference>
<accession>A0A848C2V2</accession>
<keyword evidence="5" id="KW-0560">Oxidoreductase</keyword>
<dbReference type="AlphaFoldDB" id="A0A848C2V2"/>
<protein>
    <submittedName>
        <fullName evidence="7">Nitroreductase family protein</fullName>
    </submittedName>
</protein>
<comment type="caution">
    <text evidence="7">The sequence shown here is derived from an EMBL/GenBank/DDBJ whole genome shotgun (WGS) entry which is preliminary data.</text>
</comment>
<keyword evidence="4" id="KW-0288">FMN</keyword>
<dbReference type="PANTHER" id="PTHR43673">
    <property type="entry name" value="NAD(P)H NITROREDUCTASE YDGI-RELATED"/>
    <property type="match status" value="1"/>
</dbReference>
<dbReference type="SUPFAM" id="SSF55469">
    <property type="entry name" value="FMN-dependent nitroreductase-like"/>
    <property type="match status" value="1"/>
</dbReference>
<comment type="cofactor">
    <cofactor evidence="1">
        <name>FMN</name>
        <dbReference type="ChEBI" id="CHEBI:58210"/>
    </cofactor>
</comment>
<comment type="similarity">
    <text evidence="2">Belongs to the nitroreductase family.</text>
</comment>
<reference evidence="7 8" key="1">
    <citation type="submission" date="2020-04" db="EMBL/GenBank/DDBJ databases">
        <authorList>
            <person name="Hitch T.C.A."/>
            <person name="Wylensek D."/>
            <person name="Clavel T."/>
        </authorList>
    </citation>
    <scope>NUCLEOTIDE SEQUENCE [LARGE SCALE GENOMIC DNA]</scope>
    <source>
        <strain evidence="7 8">Oil-RF-744-FAT-WT-6-1</strain>
    </source>
</reference>
<evidence type="ECO:0000313" key="8">
    <source>
        <dbReference type="Proteomes" id="UP000591071"/>
    </source>
</evidence>
<evidence type="ECO:0000256" key="5">
    <source>
        <dbReference type="ARBA" id="ARBA00023002"/>
    </source>
</evidence>
<organism evidence="7 8">
    <name type="scientific">Megasphaera hexanoica</name>
    <dbReference type="NCBI Taxonomy" id="1675036"/>
    <lineage>
        <taxon>Bacteria</taxon>
        <taxon>Bacillati</taxon>
        <taxon>Bacillota</taxon>
        <taxon>Negativicutes</taxon>
        <taxon>Veillonellales</taxon>
        <taxon>Veillonellaceae</taxon>
        <taxon>Megasphaera</taxon>
    </lineage>
</organism>
<dbReference type="Gene3D" id="3.40.109.10">
    <property type="entry name" value="NADH Oxidase"/>
    <property type="match status" value="1"/>
</dbReference>
<keyword evidence="3" id="KW-0285">Flavoprotein</keyword>
<dbReference type="InterPro" id="IPR029479">
    <property type="entry name" value="Nitroreductase"/>
</dbReference>